<dbReference type="OrthoDB" id="1692755at2759"/>
<dbReference type="KEGG" id="dpx:DAPPUDRAFT_265815"/>
<dbReference type="GO" id="GO:0006355">
    <property type="term" value="P:regulation of DNA-templated transcription"/>
    <property type="evidence" value="ECO:0000318"/>
    <property type="project" value="GO_Central"/>
</dbReference>
<gene>
    <name evidence="2" type="ORF">DAPPUDRAFT_265815</name>
</gene>
<dbReference type="STRING" id="6669.E9HU11"/>
<evidence type="ECO:0000313" key="3">
    <source>
        <dbReference type="Proteomes" id="UP000000305"/>
    </source>
</evidence>
<dbReference type="InParanoid" id="E9HU11"/>
<dbReference type="GO" id="GO:0042393">
    <property type="term" value="F:histone binding"/>
    <property type="evidence" value="ECO:0000318"/>
    <property type="project" value="GO_Central"/>
</dbReference>
<accession>E9HU11</accession>
<dbReference type="PhylomeDB" id="E9HU11"/>
<dbReference type="GO" id="GO:0031490">
    <property type="term" value="F:chromatin DNA binding"/>
    <property type="evidence" value="ECO:0000318"/>
    <property type="project" value="GO_Central"/>
</dbReference>
<dbReference type="AlphaFoldDB" id="E9HU11"/>
<dbReference type="PANTHER" id="PTHR12706:SF30">
    <property type="entry name" value="PROTEIN STRAWBERRY NOTCH-RELATED"/>
    <property type="match status" value="1"/>
</dbReference>
<dbReference type="EMBL" id="GL732793">
    <property type="protein sequence ID" value="EFX64771.1"/>
    <property type="molecule type" value="Genomic_DNA"/>
</dbReference>
<sequence>MSPLSSTTVALDPQTILDEILSHDSLNVFDQLIDELGGPDKVSEISNRRGRVIQKDDGQIQYENRFDANFPSKINISEKELFMQGHKNIAIVSEECSSGISLQADSHVNNQRTRVYSTLELSSSVEVAIQQFCSTHRCNQYILLYSNLAGEEKFASNVARRLKSFGAVNLVFQRIVETFGTSELTLETKYAQRALVSTFQAVLEVGTQLWIKPNCPTPKDYLGEFFSDVKTDLVGAGLMAIDDTNTLKLQRKTSVKEFFEMILGFPVRLQTSLYKFFTVTEATILTKANMLSKCDGINILELGAGQIVGRKTFHRLTSPYSTAAPLYCAIIELHTFEFDQGKSWKLAHDISASLSGNSEGFYISNLTRKGKGSVFLVVNNKQVRLGQDGDSYTAIWPNKRTGMEFSP</sequence>
<feature type="domain" description="Strawberry notch helicase C" evidence="1">
    <location>
        <begin position="27"/>
        <end position="293"/>
    </location>
</feature>
<dbReference type="Proteomes" id="UP000000305">
    <property type="component" value="Unassembled WGS sequence"/>
</dbReference>
<dbReference type="InterPro" id="IPR026741">
    <property type="entry name" value="SNO"/>
</dbReference>
<dbReference type="InterPro" id="IPR026937">
    <property type="entry name" value="SBNO_Helicase_C_dom"/>
</dbReference>
<dbReference type="eggNOG" id="KOG1513">
    <property type="taxonomic scope" value="Eukaryota"/>
</dbReference>
<organism evidence="2 3">
    <name type="scientific">Daphnia pulex</name>
    <name type="common">Water flea</name>
    <dbReference type="NCBI Taxonomy" id="6669"/>
    <lineage>
        <taxon>Eukaryota</taxon>
        <taxon>Metazoa</taxon>
        <taxon>Ecdysozoa</taxon>
        <taxon>Arthropoda</taxon>
        <taxon>Crustacea</taxon>
        <taxon>Branchiopoda</taxon>
        <taxon>Diplostraca</taxon>
        <taxon>Cladocera</taxon>
        <taxon>Anomopoda</taxon>
        <taxon>Daphniidae</taxon>
        <taxon>Daphnia</taxon>
    </lineage>
</organism>
<name>E9HU11_DAPPU</name>
<evidence type="ECO:0000259" key="1">
    <source>
        <dbReference type="Pfam" id="PF13871"/>
    </source>
</evidence>
<evidence type="ECO:0000313" key="2">
    <source>
        <dbReference type="EMBL" id="EFX64771.1"/>
    </source>
</evidence>
<proteinExistence type="predicted"/>
<dbReference type="PANTHER" id="PTHR12706">
    <property type="entry name" value="STRAWBERRY NOTCH-RELATED"/>
    <property type="match status" value="1"/>
</dbReference>
<dbReference type="GO" id="GO:0005634">
    <property type="term" value="C:nucleus"/>
    <property type="evidence" value="ECO:0000318"/>
    <property type="project" value="GO_Central"/>
</dbReference>
<keyword evidence="3" id="KW-1185">Reference proteome</keyword>
<dbReference type="Pfam" id="PF13871">
    <property type="entry name" value="Helicase_C_4"/>
    <property type="match status" value="1"/>
</dbReference>
<dbReference type="HOGENOM" id="CLU_000212_5_0_1"/>
<protein>
    <recommendedName>
        <fullName evidence="1">Strawberry notch helicase C domain-containing protein</fullName>
    </recommendedName>
</protein>
<reference evidence="2 3" key="1">
    <citation type="journal article" date="2011" name="Science">
        <title>The ecoresponsive genome of Daphnia pulex.</title>
        <authorList>
            <person name="Colbourne J.K."/>
            <person name="Pfrender M.E."/>
            <person name="Gilbert D."/>
            <person name="Thomas W.K."/>
            <person name="Tucker A."/>
            <person name="Oakley T.H."/>
            <person name="Tokishita S."/>
            <person name="Aerts A."/>
            <person name="Arnold G.J."/>
            <person name="Basu M.K."/>
            <person name="Bauer D.J."/>
            <person name="Caceres C.E."/>
            <person name="Carmel L."/>
            <person name="Casola C."/>
            <person name="Choi J.H."/>
            <person name="Detter J.C."/>
            <person name="Dong Q."/>
            <person name="Dusheyko S."/>
            <person name="Eads B.D."/>
            <person name="Frohlich T."/>
            <person name="Geiler-Samerotte K.A."/>
            <person name="Gerlach D."/>
            <person name="Hatcher P."/>
            <person name="Jogdeo S."/>
            <person name="Krijgsveld J."/>
            <person name="Kriventseva E.V."/>
            <person name="Kultz D."/>
            <person name="Laforsch C."/>
            <person name="Lindquist E."/>
            <person name="Lopez J."/>
            <person name="Manak J.R."/>
            <person name="Muller J."/>
            <person name="Pangilinan J."/>
            <person name="Patwardhan R.P."/>
            <person name="Pitluck S."/>
            <person name="Pritham E.J."/>
            <person name="Rechtsteiner A."/>
            <person name="Rho M."/>
            <person name="Rogozin I.B."/>
            <person name="Sakarya O."/>
            <person name="Salamov A."/>
            <person name="Schaack S."/>
            <person name="Shapiro H."/>
            <person name="Shiga Y."/>
            <person name="Skalitzky C."/>
            <person name="Smith Z."/>
            <person name="Souvorov A."/>
            <person name="Sung W."/>
            <person name="Tang Z."/>
            <person name="Tsuchiya D."/>
            <person name="Tu H."/>
            <person name="Vos H."/>
            <person name="Wang M."/>
            <person name="Wolf Y.I."/>
            <person name="Yamagata H."/>
            <person name="Yamada T."/>
            <person name="Ye Y."/>
            <person name="Shaw J.R."/>
            <person name="Andrews J."/>
            <person name="Crease T.J."/>
            <person name="Tang H."/>
            <person name="Lucas S.M."/>
            <person name="Robertson H.M."/>
            <person name="Bork P."/>
            <person name="Koonin E.V."/>
            <person name="Zdobnov E.M."/>
            <person name="Grigoriev I.V."/>
            <person name="Lynch M."/>
            <person name="Boore J.L."/>
        </authorList>
    </citation>
    <scope>NUCLEOTIDE SEQUENCE [LARGE SCALE GENOMIC DNA]</scope>
</reference>